<evidence type="ECO:0000259" key="8">
    <source>
        <dbReference type="Pfam" id="PF08335"/>
    </source>
</evidence>
<dbReference type="NCBIfam" id="NF010707">
    <property type="entry name" value="PRK14109.1"/>
    <property type="match status" value="1"/>
</dbReference>
<dbReference type="GO" id="GO:0005829">
    <property type="term" value="C:cytosol"/>
    <property type="evidence" value="ECO:0007669"/>
    <property type="project" value="TreeGrafter"/>
</dbReference>
<gene>
    <name evidence="9" type="ORF">UFOPK1684_00719</name>
</gene>
<keyword evidence="1" id="KW-0808">Transferase</keyword>
<keyword evidence="4" id="KW-0067">ATP-binding</keyword>
<dbReference type="InterPro" id="IPR023057">
    <property type="entry name" value="GlnE"/>
</dbReference>
<dbReference type="Gene3D" id="3.30.460.10">
    <property type="entry name" value="Beta Polymerase, domain 2"/>
    <property type="match status" value="2"/>
</dbReference>
<keyword evidence="3" id="KW-0547">Nucleotide-binding</keyword>
<dbReference type="GO" id="GO:0000820">
    <property type="term" value="P:regulation of glutamine family amino acid metabolic process"/>
    <property type="evidence" value="ECO:0007669"/>
    <property type="project" value="TreeGrafter"/>
</dbReference>
<evidence type="ECO:0000256" key="3">
    <source>
        <dbReference type="ARBA" id="ARBA00022741"/>
    </source>
</evidence>
<proteinExistence type="predicted"/>
<dbReference type="SUPFAM" id="SSF81301">
    <property type="entry name" value="Nucleotidyltransferase"/>
    <property type="match status" value="2"/>
</dbReference>
<dbReference type="InterPro" id="IPR013546">
    <property type="entry name" value="PII_UdlTrfase/GS_AdlTrfase"/>
</dbReference>
<evidence type="ECO:0000256" key="2">
    <source>
        <dbReference type="ARBA" id="ARBA00022695"/>
    </source>
</evidence>
<dbReference type="PANTHER" id="PTHR30621:SF0">
    <property type="entry name" value="BIFUNCTIONAL GLUTAMINE SYNTHETASE ADENYLYLTRANSFERASE_ADENYLYL-REMOVING ENZYME"/>
    <property type="match status" value="1"/>
</dbReference>
<feature type="domain" description="PII-uridylyltransferase/Glutamine-synthetase adenylyltransferase" evidence="8">
    <location>
        <begin position="327"/>
        <end position="467"/>
    </location>
</feature>
<reference evidence="9" key="1">
    <citation type="submission" date="2020-05" db="EMBL/GenBank/DDBJ databases">
        <authorList>
            <person name="Chiriac C."/>
            <person name="Salcher M."/>
            <person name="Ghai R."/>
            <person name="Kavagutti S V."/>
        </authorList>
    </citation>
    <scope>NUCLEOTIDE SEQUENCE</scope>
</reference>
<evidence type="ECO:0000256" key="1">
    <source>
        <dbReference type="ARBA" id="ARBA00022679"/>
    </source>
</evidence>
<dbReference type="InterPro" id="IPR005190">
    <property type="entry name" value="GlnE_rpt_dom"/>
</dbReference>
<name>A0A6J6E706_9ZZZZ</name>
<dbReference type="GO" id="GO:0008882">
    <property type="term" value="F:[glutamate-ammonia-ligase] adenylyltransferase activity"/>
    <property type="evidence" value="ECO:0007669"/>
    <property type="project" value="InterPro"/>
</dbReference>
<dbReference type="Gene3D" id="1.20.120.330">
    <property type="entry name" value="Nucleotidyltransferases domain 2"/>
    <property type="match status" value="2"/>
</dbReference>
<dbReference type="SUPFAM" id="SSF81593">
    <property type="entry name" value="Nucleotidyltransferase substrate binding subunit/domain"/>
    <property type="match status" value="2"/>
</dbReference>
<accession>A0A6J6E706</accession>
<dbReference type="PANTHER" id="PTHR30621">
    <property type="entry name" value="GLUTAMINE SYNTHETASE ADENYLYLTRANSFERASE"/>
    <property type="match status" value="1"/>
</dbReference>
<dbReference type="CDD" id="cd05401">
    <property type="entry name" value="NT_GlnE_GlnD_like"/>
    <property type="match status" value="2"/>
</dbReference>
<dbReference type="AlphaFoldDB" id="A0A6J6E706"/>
<feature type="domain" description="Glutamate-ammonia ligase adenylyltransferase repeated" evidence="7">
    <location>
        <begin position="572"/>
        <end position="797"/>
    </location>
</feature>
<feature type="domain" description="PII-uridylyltransferase/Glutamine-synthetase adenylyltransferase" evidence="8">
    <location>
        <begin position="822"/>
        <end position="962"/>
    </location>
</feature>
<evidence type="ECO:0000313" key="9">
    <source>
        <dbReference type="EMBL" id="CAB4571045.1"/>
    </source>
</evidence>
<evidence type="ECO:0000256" key="6">
    <source>
        <dbReference type="ARBA" id="ARBA00023268"/>
    </source>
</evidence>
<dbReference type="EMBL" id="CAEZTM010000027">
    <property type="protein sequence ID" value="CAB4571045.1"/>
    <property type="molecule type" value="Genomic_DNA"/>
</dbReference>
<keyword evidence="5" id="KW-0460">Magnesium</keyword>
<keyword evidence="2" id="KW-0548">Nucleotidyltransferase</keyword>
<protein>
    <submittedName>
        <fullName evidence="9">Unannotated protein</fullName>
    </submittedName>
</protein>
<feature type="domain" description="Glutamate-ammonia ligase adenylyltransferase repeated" evidence="7">
    <location>
        <begin position="72"/>
        <end position="305"/>
    </location>
</feature>
<keyword evidence="6" id="KW-0511">Multifunctional enzyme</keyword>
<evidence type="ECO:0000256" key="4">
    <source>
        <dbReference type="ARBA" id="ARBA00022840"/>
    </source>
</evidence>
<dbReference type="Pfam" id="PF08335">
    <property type="entry name" value="GlnD_UR_UTase"/>
    <property type="match status" value="2"/>
</dbReference>
<dbReference type="InterPro" id="IPR043519">
    <property type="entry name" value="NT_sf"/>
</dbReference>
<organism evidence="9">
    <name type="scientific">freshwater metagenome</name>
    <dbReference type="NCBI Taxonomy" id="449393"/>
    <lineage>
        <taxon>unclassified sequences</taxon>
        <taxon>metagenomes</taxon>
        <taxon>ecological metagenomes</taxon>
    </lineage>
</organism>
<dbReference type="GO" id="GO:0005524">
    <property type="term" value="F:ATP binding"/>
    <property type="evidence" value="ECO:0007669"/>
    <property type="project" value="UniProtKB-KW"/>
</dbReference>
<sequence>MRRPPSAITLVARAGFESLDQATSALESLNASPEEFAHAANPDLAAQTLLALRAKDAKRFQALWSKEAQRRRLITLTGVSSGLGDYLLRRPDQWNLVTTSLKRPPDQSGYRSVFTAAVEGLAGEEAITALRVAYRRALCSLALWDSEASTPLTVVERVARALADMAGACVDVSLMLARARHQLEASDVPLAIIGMGKAGAAELNYLSDVDVIYVTEVPEGHDQEKVLAGATVLARETARGITEFGVEPGLWEVDPNLRPEGKDGALVRTLDSHIAYYQRWASDWEFQALIKARPLAGDHDLGQRYREALEPMIWAASQRHGFVEQVQRMRERVTANIPPEDVDYQIKLGPGGLRDIEFTIQLLQLVHGATDDSVRLADTLGALRALSQAGYVGRAEAAEFDLAYRTLRLLEHRIQLSKLERTHLMPRHESAIRVLARSTKLADNADDLVAHWRGIQRAVRSLHEKLFYRPLLSAVAGLPASGVELTSEQATLRLQASGFRNPEGALHHISALTQGVSRRAAIQRTLLPVLLSWLSEGTDPDGGLLAFRTLSDDLGETHWFLRMLRDSSGAANRLTGVLSTSRYVSALLGRIPEGAAWLDNDEDLTPRDPGSLRDETRATLERHSADEVGASGALRHLRRRELLRIALGSMVGVIDIGGVGRAMSELAEVFLEGICQIARRDTAGIEFAIIGMGRFGGAELGFGSDLDVLYVFRDAGAGDQAMDVASTVVKDITRLSEDVLFPVDLDAGLRPEGKNGPLVRSLEAYRQYYERWALGWEAQALLRARDVIGDAALRADFMLMADAVRYPESFGESDAREIRRIKARVESERLPQGADTTRHLKLGRGSLSDVEWAVQLLQLHHGRQLEGLRTPSTLLALSVLEAEGIVTSSDAEELREAWLMASRVRTALTLFGARAADVLPVDRETLEGAARLMGYQPGSATALEEQYLRVTRHARVVFERVFYGKKNTP</sequence>
<dbReference type="Pfam" id="PF03710">
    <property type="entry name" value="GlnE"/>
    <property type="match status" value="2"/>
</dbReference>
<evidence type="ECO:0000259" key="7">
    <source>
        <dbReference type="Pfam" id="PF03710"/>
    </source>
</evidence>
<evidence type="ECO:0000256" key="5">
    <source>
        <dbReference type="ARBA" id="ARBA00022842"/>
    </source>
</evidence>